<gene>
    <name evidence="1" type="ORF">DES35_101155</name>
</gene>
<organism evidence="1 2">
    <name type="scientific">Schleiferia thermophila</name>
    <dbReference type="NCBI Taxonomy" id="884107"/>
    <lineage>
        <taxon>Bacteria</taxon>
        <taxon>Pseudomonadati</taxon>
        <taxon>Bacteroidota</taxon>
        <taxon>Flavobacteriia</taxon>
        <taxon>Flavobacteriales</taxon>
        <taxon>Schleiferiaceae</taxon>
        <taxon>Schleiferia</taxon>
    </lineage>
</organism>
<protein>
    <submittedName>
        <fullName evidence="1">Uncharacterized protein</fullName>
    </submittedName>
</protein>
<dbReference type="EMBL" id="QPJS01000001">
    <property type="protein sequence ID" value="RCX04885.1"/>
    <property type="molecule type" value="Genomic_DNA"/>
</dbReference>
<evidence type="ECO:0000313" key="1">
    <source>
        <dbReference type="EMBL" id="RCX04885.1"/>
    </source>
</evidence>
<proteinExistence type="predicted"/>
<dbReference type="Proteomes" id="UP000253517">
    <property type="component" value="Unassembled WGS sequence"/>
</dbReference>
<keyword evidence="2" id="KW-1185">Reference proteome</keyword>
<accession>A0A369A6U5</accession>
<name>A0A369A6U5_9FLAO</name>
<evidence type="ECO:0000313" key="2">
    <source>
        <dbReference type="Proteomes" id="UP000253517"/>
    </source>
</evidence>
<dbReference type="AlphaFoldDB" id="A0A369A6U5"/>
<comment type="caution">
    <text evidence="1">The sequence shown here is derived from an EMBL/GenBank/DDBJ whole genome shotgun (WGS) entry which is preliminary data.</text>
</comment>
<sequence length="53" mass="6209">MCKEFGIGESSIIPEKKSILIKSYFIIEWLKKITNLDREESTRLLAMRGKYSN</sequence>
<reference evidence="1 2" key="1">
    <citation type="submission" date="2018-07" db="EMBL/GenBank/DDBJ databases">
        <title>Genomic Encyclopedia of Type Strains, Phase IV (KMG-IV): sequencing the most valuable type-strain genomes for metagenomic binning, comparative biology and taxonomic classification.</title>
        <authorList>
            <person name="Goeker M."/>
        </authorList>
    </citation>
    <scope>NUCLEOTIDE SEQUENCE [LARGE SCALE GENOMIC DNA]</scope>
    <source>
        <strain evidence="1 2">DSM 21410</strain>
    </source>
</reference>